<evidence type="ECO:0000256" key="4">
    <source>
        <dbReference type="ARBA" id="ARBA00023163"/>
    </source>
</evidence>
<reference evidence="7" key="2">
    <citation type="journal article" date="2021" name="Sci. Rep.">
        <title>The distribution of antibiotic resistance genes in chicken gut microbiota commensals.</title>
        <authorList>
            <person name="Juricova H."/>
            <person name="Matiasovicova J."/>
            <person name="Kubasova T."/>
            <person name="Cejkova D."/>
            <person name="Rychlik I."/>
        </authorList>
    </citation>
    <scope>NUCLEOTIDE SEQUENCE</scope>
    <source>
        <strain evidence="7">An559</strain>
    </source>
</reference>
<protein>
    <submittedName>
        <fullName evidence="7">Sigma-70 family RNA polymerase sigma factor</fullName>
    </submittedName>
</protein>
<evidence type="ECO:0000259" key="6">
    <source>
        <dbReference type="PROSITE" id="PS00715"/>
    </source>
</evidence>
<sequence>MKKDSYKGASVLLFELFSLLASKMLWFALHIEGSSFKKPLSAAKERECFEKMAAGDSGARDLLIEHNLRLVAHIAKKYYSITNDQDDLISIGTIGLIKAVSTFNAEKGIRFATYAARCIENVILTQRLYSISNRETVTPLLCAGRSGNRKTTVCLSSTARSLALSPMRRSTFCGSLSIR</sequence>
<dbReference type="PANTHER" id="PTHR30376:SF3">
    <property type="entry name" value="RNA POLYMERASE SIGMA FACTOR RPOH"/>
    <property type="match status" value="1"/>
</dbReference>
<dbReference type="InterPro" id="IPR013325">
    <property type="entry name" value="RNA_pol_sigma_r2"/>
</dbReference>
<dbReference type="InterPro" id="IPR007627">
    <property type="entry name" value="RNA_pol_sigma70_r2"/>
</dbReference>
<dbReference type="EMBL" id="JACJKY010000004">
    <property type="protein sequence ID" value="MBM6920198.1"/>
    <property type="molecule type" value="Genomic_DNA"/>
</dbReference>
<dbReference type="PANTHER" id="PTHR30376">
    <property type="entry name" value="SIGMA FACTOR RPOH HEAT SHOCK RELATED"/>
    <property type="match status" value="1"/>
</dbReference>
<keyword evidence="5" id="KW-0812">Transmembrane</keyword>
<evidence type="ECO:0000256" key="5">
    <source>
        <dbReference type="SAM" id="Phobius"/>
    </source>
</evidence>
<comment type="caution">
    <text evidence="7">The sequence shown here is derived from an EMBL/GenBank/DDBJ whole genome shotgun (WGS) entry which is preliminary data.</text>
</comment>
<dbReference type="InterPro" id="IPR000943">
    <property type="entry name" value="RNA_pol_sigma70"/>
</dbReference>
<accession>A0A938X587</accession>
<dbReference type="Pfam" id="PF04542">
    <property type="entry name" value="Sigma70_r2"/>
    <property type="match status" value="1"/>
</dbReference>
<keyword evidence="3" id="KW-0238">DNA-binding</keyword>
<keyword evidence="1" id="KW-0805">Transcription regulation</keyword>
<keyword evidence="2" id="KW-0731">Sigma factor</keyword>
<organism evidence="7 8">
    <name type="scientific">Merdimmobilis hominis</name>
    <dbReference type="NCBI Taxonomy" id="2897707"/>
    <lineage>
        <taxon>Bacteria</taxon>
        <taxon>Bacillati</taxon>
        <taxon>Bacillota</taxon>
        <taxon>Clostridia</taxon>
        <taxon>Eubacteriales</taxon>
        <taxon>Oscillospiraceae</taxon>
        <taxon>Merdimmobilis</taxon>
    </lineage>
</organism>
<dbReference type="Proteomes" id="UP000774750">
    <property type="component" value="Unassembled WGS sequence"/>
</dbReference>
<dbReference type="NCBIfam" id="TIGR02937">
    <property type="entry name" value="sigma70-ECF"/>
    <property type="match status" value="1"/>
</dbReference>
<proteinExistence type="predicted"/>
<dbReference type="GO" id="GO:0016987">
    <property type="term" value="F:sigma factor activity"/>
    <property type="evidence" value="ECO:0007669"/>
    <property type="project" value="UniProtKB-KW"/>
</dbReference>
<evidence type="ECO:0000256" key="3">
    <source>
        <dbReference type="ARBA" id="ARBA00023125"/>
    </source>
</evidence>
<dbReference type="PROSITE" id="PS00715">
    <property type="entry name" value="SIGMA70_1"/>
    <property type="match status" value="1"/>
</dbReference>
<dbReference type="RefSeq" id="WP_204444751.1">
    <property type="nucleotide sequence ID" value="NZ_JACJKY010000004.1"/>
</dbReference>
<keyword evidence="5" id="KW-0472">Membrane</keyword>
<dbReference type="SUPFAM" id="SSF88946">
    <property type="entry name" value="Sigma2 domain of RNA polymerase sigma factors"/>
    <property type="match status" value="1"/>
</dbReference>
<gene>
    <name evidence="7" type="ORF">H6A12_03370</name>
</gene>
<dbReference type="InterPro" id="IPR014284">
    <property type="entry name" value="RNA_pol_sigma-70_dom"/>
</dbReference>
<keyword evidence="5" id="KW-1133">Transmembrane helix</keyword>
<evidence type="ECO:0000313" key="8">
    <source>
        <dbReference type="Proteomes" id="UP000774750"/>
    </source>
</evidence>
<evidence type="ECO:0000313" key="7">
    <source>
        <dbReference type="EMBL" id="MBM6920198.1"/>
    </source>
</evidence>
<dbReference type="GO" id="GO:0006352">
    <property type="term" value="P:DNA-templated transcription initiation"/>
    <property type="evidence" value="ECO:0007669"/>
    <property type="project" value="InterPro"/>
</dbReference>
<feature type="domain" description="RNA polymerase sigma-70" evidence="6">
    <location>
        <begin position="87"/>
        <end position="100"/>
    </location>
</feature>
<dbReference type="AlphaFoldDB" id="A0A938X587"/>
<dbReference type="GO" id="GO:0003677">
    <property type="term" value="F:DNA binding"/>
    <property type="evidence" value="ECO:0007669"/>
    <property type="project" value="UniProtKB-KW"/>
</dbReference>
<evidence type="ECO:0000256" key="1">
    <source>
        <dbReference type="ARBA" id="ARBA00023015"/>
    </source>
</evidence>
<dbReference type="Gene3D" id="1.20.120.1810">
    <property type="match status" value="1"/>
</dbReference>
<feature type="transmembrane region" description="Helical" evidence="5">
    <location>
        <begin position="12"/>
        <end position="29"/>
    </location>
</feature>
<keyword evidence="4" id="KW-0804">Transcription</keyword>
<dbReference type="InterPro" id="IPR050813">
    <property type="entry name" value="Sigma-70_Factor"/>
</dbReference>
<reference evidence="7" key="1">
    <citation type="submission" date="2020-08" db="EMBL/GenBank/DDBJ databases">
        <authorList>
            <person name="Cejkova D."/>
            <person name="Kubasova T."/>
            <person name="Jahodarova E."/>
            <person name="Rychlik I."/>
        </authorList>
    </citation>
    <scope>NUCLEOTIDE SEQUENCE</scope>
    <source>
        <strain evidence="7">An559</strain>
    </source>
</reference>
<name>A0A938X587_9FIRM</name>
<keyword evidence="8" id="KW-1185">Reference proteome</keyword>
<evidence type="ECO:0000256" key="2">
    <source>
        <dbReference type="ARBA" id="ARBA00023082"/>
    </source>
</evidence>